<keyword evidence="3" id="KW-1185">Reference proteome</keyword>
<evidence type="ECO:0000313" key="2">
    <source>
        <dbReference type="EMBL" id="KAJ8020583.1"/>
    </source>
</evidence>
<reference evidence="2" key="1">
    <citation type="submission" date="2021-10" db="EMBL/GenBank/DDBJ databases">
        <title>Tropical sea cucumber genome reveals ecological adaptation and Cuvierian tubules defense mechanism.</title>
        <authorList>
            <person name="Chen T."/>
        </authorList>
    </citation>
    <scope>NUCLEOTIDE SEQUENCE</scope>
    <source>
        <strain evidence="2">Nanhai2018</strain>
        <tissue evidence="2">Muscle</tissue>
    </source>
</reference>
<feature type="transmembrane region" description="Helical" evidence="1">
    <location>
        <begin position="65"/>
        <end position="93"/>
    </location>
</feature>
<keyword evidence="1" id="KW-0812">Transmembrane</keyword>
<feature type="transmembrane region" description="Helical" evidence="1">
    <location>
        <begin position="100"/>
        <end position="122"/>
    </location>
</feature>
<name>A0A9Q1BCN2_HOLLE</name>
<proteinExistence type="predicted"/>
<dbReference type="Proteomes" id="UP001152320">
    <property type="component" value="Chromosome 22"/>
</dbReference>
<feature type="transmembrane region" description="Helical" evidence="1">
    <location>
        <begin position="21"/>
        <end position="39"/>
    </location>
</feature>
<dbReference type="AlphaFoldDB" id="A0A9Q1BCN2"/>
<evidence type="ECO:0000256" key="1">
    <source>
        <dbReference type="SAM" id="Phobius"/>
    </source>
</evidence>
<evidence type="ECO:0000313" key="3">
    <source>
        <dbReference type="Proteomes" id="UP001152320"/>
    </source>
</evidence>
<keyword evidence="1" id="KW-0472">Membrane</keyword>
<protein>
    <submittedName>
        <fullName evidence="2">Uncharacterized protein</fullName>
    </submittedName>
</protein>
<organism evidence="2 3">
    <name type="scientific">Holothuria leucospilota</name>
    <name type="common">Black long sea cucumber</name>
    <name type="synonym">Mertensiothuria leucospilota</name>
    <dbReference type="NCBI Taxonomy" id="206669"/>
    <lineage>
        <taxon>Eukaryota</taxon>
        <taxon>Metazoa</taxon>
        <taxon>Echinodermata</taxon>
        <taxon>Eleutherozoa</taxon>
        <taxon>Echinozoa</taxon>
        <taxon>Holothuroidea</taxon>
        <taxon>Aspidochirotacea</taxon>
        <taxon>Aspidochirotida</taxon>
        <taxon>Holothuriidae</taxon>
        <taxon>Holothuria</taxon>
    </lineage>
</organism>
<dbReference type="EMBL" id="JAIZAY010000022">
    <property type="protein sequence ID" value="KAJ8020583.1"/>
    <property type="molecule type" value="Genomic_DNA"/>
</dbReference>
<gene>
    <name evidence="2" type="ORF">HOLleu_40215</name>
</gene>
<keyword evidence="1" id="KW-1133">Transmembrane helix</keyword>
<sequence length="127" mass="14819">MDSQEVTLLINNSREKFRTRVPIFLMVVMWSLGIIDWSPPRCDGNQYYLYCPIIGRSRLHRKITFIVTVGWVITAALTAYSGALTYFICFYGLKEHFLRFVIVVVCYEPSLMSGTFFFYFGLCQEQV</sequence>
<comment type="caution">
    <text evidence="2">The sequence shown here is derived from an EMBL/GenBank/DDBJ whole genome shotgun (WGS) entry which is preliminary data.</text>
</comment>
<accession>A0A9Q1BCN2</accession>